<dbReference type="Proteomes" id="UP001152799">
    <property type="component" value="Chromosome 2"/>
</dbReference>
<dbReference type="Pfam" id="PF04991">
    <property type="entry name" value="LicD"/>
    <property type="match status" value="1"/>
</dbReference>
<evidence type="ECO:0000259" key="1">
    <source>
        <dbReference type="Pfam" id="PF04991"/>
    </source>
</evidence>
<dbReference type="GO" id="GO:0005794">
    <property type="term" value="C:Golgi apparatus"/>
    <property type="evidence" value="ECO:0007669"/>
    <property type="project" value="TreeGrafter"/>
</dbReference>
<evidence type="ECO:0008006" key="5">
    <source>
        <dbReference type="Google" id="ProtNLM"/>
    </source>
</evidence>
<dbReference type="InterPro" id="IPR055105">
    <property type="entry name" value="FKRP_N"/>
</dbReference>
<reference evidence="3" key="1">
    <citation type="submission" date="2022-01" db="EMBL/GenBank/DDBJ databases">
        <authorList>
            <person name="King R."/>
        </authorList>
    </citation>
    <scope>NUCLEOTIDE SEQUENCE</scope>
</reference>
<dbReference type="Pfam" id="PF22921">
    <property type="entry name" value="FKRP_N"/>
    <property type="match status" value="1"/>
</dbReference>
<dbReference type="AlphaFoldDB" id="A0A9N9MHG9"/>
<evidence type="ECO:0000313" key="3">
    <source>
        <dbReference type="EMBL" id="CAG9764911.1"/>
    </source>
</evidence>
<evidence type="ECO:0000259" key="2">
    <source>
        <dbReference type="Pfam" id="PF22921"/>
    </source>
</evidence>
<evidence type="ECO:0000313" key="4">
    <source>
        <dbReference type="Proteomes" id="UP001152799"/>
    </source>
</evidence>
<gene>
    <name evidence="3" type="ORF">CEUTPL_LOCUS5535</name>
</gene>
<keyword evidence="4" id="KW-1185">Reference proteome</keyword>
<feature type="domain" description="LicD/FKTN/FKRP nucleotidyltransferase" evidence="1">
    <location>
        <begin position="338"/>
        <end position="377"/>
    </location>
</feature>
<organism evidence="3 4">
    <name type="scientific">Ceutorhynchus assimilis</name>
    <name type="common">cabbage seed weevil</name>
    <dbReference type="NCBI Taxonomy" id="467358"/>
    <lineage>
        <taxon>Eukaryota</taxon>
        <taxon>Metazoa</taxon>
        <taxon>Ecdysozoa</taxon>
        <taxon>Arthropoda</taxon>
        <taxon>Hexapoda</taxon>
        <taxon>Insecta</taxon>
        <taxon>Pterygota</taxon>
        <taxon>Neoptera</taxon>
        <taxon>Endopterygota</taxon>
        <taxon>Coleoptera</taxon>
        <taxon>Polyphaga</taxon>
        <taxon>Cucujiformia</taxon>
        <taxon>Curculionidae</taxon>
        <taxon>Ceutorhynchinae</taxon>
        <taxon>Ceutorhynchus</taxon>
    </lineage>
</organism>
<dbReference type="PANTHER" id="PTHR13627">
    <property type="entry name" value="FUKUTIN RELATED PROTEIN"/>
    <property type="match status" value="1"/>
</dbReference>
<dbReference type="OrthoDB" id="444255at2759"/>
<sequence length="495" mass="57599">MRFKYVRTLSIFTVFCFVCFKFYSNFDLSFFNQHLHQKIKSNSSTNTPKFSNLFTIVLRQFEVYEHDVPSTVQSFKTIFPHVFFWIVYNEIPYPPLDLNVSLSKIKLHNLSPILKHTQTLLSQIKTKYVLLTPDSVRITSRKPIEIMLDAIKRNPNNIVAVPVGAYSKNLKCLSVNVNQREWTIKYNLIKGIKCDAVNGKHLMMVKKDILEQIYDPMLLPFPQSLYVQTSAQNIKVIIIKVNSLHNGKPIFKSHQSQLKKRQSEQELLKNFYRQFKVKQVLRETGSTEWYGCNKDTPRCFGLVLDSTPAYLYEKKWTPPCCIANLRKTARHVFSVLDEAGVRYWLEAGSLLGAMRSGDILPWDYNVDVGFVREDISRCKWLKKSQNRPVVDKKGFLWEKATVGNLFKISYSKINKIHVNLFPFYSKNGTMVKDSWFTSHRNMEFAESFLHPMSSIDFVGRSVPSPNNIRDFLEFKYGKGCIENPEYPNPDKIECP</sequence>
<accession>A0A9N9MHG9</accession>
<dbReference type="PANTHER" id="PTHR13627:SF31">
    <property type="entry name" value="RIBITOL 5-PHOSPHATE TRANSFERASE FKRP"/>
    <property type="match status" value="1"/>
</dbReference>
<dbReference type="InterPro" id="IPR007074">
    <property type="entry name" value="LicD/FKTN/FKRP_NTP_transf"/>
</dbReference>
<proteinExistence type="predicted"/>
<dbReference type="InterPro" id="IPR052613">
    <property type="entry name" value="LicD_transferase"/>
</dbReference>
<protein>
    <recommendedName>
        <fullName evidence="5">Fukutin-related protein</fullName>
    </recommendedName>
</protein>
<dbReference type="GO" id="GO:0035269">
    <property type="term" value="P:protein O-linked glycosylation via mannose"/>
    <property type="evidence" value="ECO:0007669"/>
    <property type="project" value="TreeGrafter"/>
</dbReference>
<feature type="domain" description="FKRP stem" evidence="2">
    <location>
        <begin position="44"/>
        <end position="282"/>
    </location>
</feature>
<dbReference type="EMBL" id="OU892278">
    <property type="protein sequence ID" value="CAG9764911.1"/>
    <property type="molecule type" value="Genomic_DNA"/>
</dbReference>
<name>A0A9N9MHG9_9CUCU</name>